<reference evidence="2 3" key="1">
    <citation type="submission" date="2013-12" db="EMBL/GenBank/DDBJ databases">
        <title>Draft genome of the parsitic nematode Ancylostoma duodenale.</title>
        <authorList>
            <person name="Mitreva M."/>
        </authorList>
    </citation>
    <scope>NUCLEOTIDE SEQUENCE [LARGE SCALE GENOMIC DNA]</scope>
    <source>
        <strain evidence="2 3">Zhejiang</strain>
    </source>
</reference>
<dbReference type="InterPro" id="IPR003439">
    <property type="entry name" value="ABC_transporter-like_ATP-bd"/>
</dbReference>
<sequence>MSCLDAPLQVLLGQSGVKILLTEYRCDLVEKTRPRLPGTGTRGLVKQQHGWITNERTSYSYALFLTARQLCALLAYPCIVALNPGNSENCHEITPKQVKQRRLLADYAHLLAKTADVEILDIVTINQLNETSIDNHLVDGDNIKNLNIRSLREQVCIVSQEPTLFDCTLRENICYGLEQEPPYENIVEAAKMANIHNFILGLPQGYDTRVGEKGTQLSGGQKQRIAIARALIRNPPVLLLDEATSALDTESEKIVQEALEVARQGRTCIVIAHRLSTIQNSDVIVM</sequence>
<dbReference type="PANTHER" id="PTHR24221">
    <property type="entry name" value="ATP-BINDING CASSETTE SUB-FAMILY B"/>
    <property type="match status" value="1"/>
</dbReference>
<dbReference type="InterPro" id="IPR039421">
    <property type="entry name" value="Type_1_exporter"/>
</dbReference>
<dbReference type="OrthoDB" id="6500128at2759"/>
<dbReference type="InterPro" id="IPR027417">
    <property type="entry name" value="P-loop_NTPase"/>
</dbReference>
<dbReference type="SUPFAM" id="SSF52540">
    <property type="entry name" value="P-loop containing nucleoside triphosphate hydrolases"/>
    <property type="match status" value="1"/>
</dbReference>
<dbReference type="InterPro" id="IPR017871">
    <property type="entry name" value="ABC_transporter-like_CS"/>
</dbReference>
<dbReference type="GO" id="GO:0005524">
    <property type="term" value="F:ATP binding"/>
    <property type="evidence" value="ECO:0007669"/>
    <property type="project" value="UniProtKB-KW"/>
</dbReference>
<protein>
    <submittedName>
        <fullName evidence="2">ABC transporter, ATP-binding protein</fullName>
    </submittedName>
</protein>
<dbReference type="AlphaFoldDB" id="A0A0C2CJJ6"/>
<proteinExistence type="predicted"/>
<keyword evidence="3" id="KW-1185">Reference proteome</keyword>
<dbReference type="PROSITE" id="PS50893">
    <property type="entry name" value="ABC_TRANSPORTER_2"/>
    <property type="match status" value="1"/>
</dbReference>
<name>A0A0C2CJJ6_9BILA</name>
<feature type="non-terminal residue" evidence="2">
    <location>
        <position position="286"/>
    </location>
</feature>
<organism evidence="2 3">
    <name type="scientific">Ancylostoma duodenale</name>
    <dbReference type="NCBI Taxonomy" id="51022"/>
    <lineage>
        <taxon>Eukaryota</taxon>
        <taxon>Metazoa</taxon>
        <taxon>Ecdysozoa</taxon>
        <taxon>Nematoda</taxon>
        <taxon>Chromadorea</taxon>
        <taxon>Rhabditida</taxon>
        <taxon>Rhabditina</taxon>
        <taxon>Rhabditomorpha</taxon>
        <taxon>Strongyloidea</taxon>
        <taxon>Ancylostomatidae</taxon>
        <taxon>Ancylostomatinae</taxon>
        <taxon>Ancylostoma</taxon>
    </lineage>
</organism>
<evidence type="ECO:0000259" key="1">
    <source>
        <dbReference type="PROSITE" id="PS50893"/>
    </source>
</evidence>
<feature type="domain" description="ABC transporter" evidence="1">
    <location>
        <begin position="79"/>
        <end position="286"/>
    </location>
</feature>
<dbReference type="Gene3D" id="3.40.50.300">
    <property type="entry name" value="P-loop containing nucleotide triphosphate hydrolases"/>
    <property type="match status" value="1"/>
</dbReference>
<gene>
    <name evidence="2" type="ORF">ANCDUO_19977</name>
</gene>
<dbReference type="GO" id="GO:0016887">
    <property type="term" value="F:ATP hydrolysis activity"/>
    <property type="evidence" value="ECO:0007669"/>
    <property type="project" value="InterPro"/>
</dbReference>
<evidence type="ECO:0000313" key="3">
    <source>
        <dbReference type="Proteomes" id="UP000054047"/>
    </source>
</evidence>
<dbReference type="PANTHER" id="PTHR24221:SF557">
    <property type="entry name" value="P-GLYCOPROTEIN RELATED"/>
    <property type="match status" value="1"/>
</dbReference>
<dbReference type="Proteomes" id="UP000054047">
    <property type="component" value="Unassembled WGS sequence"/>
</dbReference>
<evidence type="ECO:0000313" key="2">
    <source>
        <dbReference type="EMBL" id="KIH49947.1"/>
    </source>
</evidence>
<dbReference type="PROSITE" id="PS00211">
    <property type="entry name" value="ABC_TRANSPORTER_1"/>
    <property type="match status" value="1"/>
</dbReference>
<dbReference type="Pfam" id="PF00005">
    <property type="entry name" value="ABC_tran"/>
    <property type="match status" value="1"/>
</dbReference>
<keyword evidence="2" id="KW-0547">Nucleotide-binding</keyword>
<dbReference type="GO" id="GO:0016020">
    <property type="term" value="C:membrane"/>
    <property type="evidence" value="ECO:0007669"/>
    <property type="project" value="TreeGrafter"/>
</dbReference>
<keyword evidence="2" id="KW-0067">ATP-binding</keyword>
<accession>A0A0C2CJJ6</accession>
<dbReference type="EMBL" id="KN751332">
    <property type="protein sequence ID" value="KIH49947.1"/>
    <property type="molecule type" value="Genomic_DNA"/>
</dbReference>
<dbReference type="GO" id="GO:0042626">
    <property type="term" value="F:ATPase-coupled transmembrane transporter activity"/>
    <property type="evidence" value="ECO:0007669"/>
    <property type="project" value="TreeGrafter"/>
</dbReference>